<evidence type="ECO:0000256" key="8">
    <source>
        <dbReference type="SAM" id="MobiDB-lite"/>
    </source>
</evidence>
<dbReference type="Proteomes" id="UP000277007">
    <property type="component" value="Unassembled WGS sequence"/>
</dbReference>
<protein>
    <recommendedName>
        <fullName evidence="2 7">Glutamate racemase</fullName>
        <ecNumber evidence="2 7">5.1.1.3</ecNumber>
    </recommendedName>
</protein>
<feature type="binding site" evidence="7">
    <location>
        <begin position="69"/>
        <end position="70"/>
    </location>
    <ligand>
        <name>substrate</name>
    </ligand>
</feature>
<keyword evidence="10" id="KW-1185">Reference proteome</keyword>
<feature type="binding site" evidence="7">
    <location>
        <begin position="233"/>
        <end position="234"/>
    </location>
    <ligand>
        <name>substrate</name>
    </ligand>
</feature>
<comment type="function">
    <text evidence="7">Provides the (R)-glutamate required for cell wall biosynthesis.</text>
</comment>
<feature type="binding site" evidence="7">
    <location>
        <begin position="101"/>
        <end position="102"/>
    </location>
    <ligand>
        <name>substrate</name>
    </ligand>
</feature>
<evidence type="ECO:0000256" key="6">
    <source>
        <dbReference type="ARBA" id="ARBA00023316"/>
    </source>
</evidence>
<dbReference type="OrthoDB" id="9801055at2"/>
<dbReference type="InterPro" id="IPR004391">
    <property type="entry name" value="Glu_race"/>
</dbReference>
<name>A0A431VLZ3_9PROT</name>
<keyword evidence="6 7" id="KW-0961">Cell wall biogenesis/degradation</keyword>
<evidence type="ECO:0000256" key="7">
    <source>
        <dbReference type="HAMAP-Rule" id="MF_00258"/>
    </source>
</evidence>
<keyword evidence="5 7" id="KW-0413">Isomerase</keyword>
<evidence type="ECO:0000256" key="4">
    <source>
        <dbReference type="ARBA" id="ARBA00022984"/>
    </source>
</evidence>
<comment type="caution">
    <text evidence="9">The sequence shown here is derived from an EMBL/GenBank/DDBJ whole genome shotgun (WGS) entry which is preliminary data.</text>
</comment>
<feature type="binding site" evidence="7">
    <location>
        <begin position="37"/>
        <end position="38"/>
    </location>
    <ligand>
        <name>substrate</name>
    </ligand>
</feature>
<keyword evidence="3 7" id="KW-0133">Cell shape</keyword>
<proteinExistence type="inferred from homology"/>
<dbReference type="SUPFAM" id="SSF53681">
    <property type="entry name" value="Aspartate/glutamate racemase"/>
    <property type="match status" value="2"/>
</dbReference>
<reference evidence="9 10" key="1">
    <citation type="submission" date="2018-12" db="EMBL/GenBank/DDBJ databases">
        <authorList>
            <person name="Yang Y."/>
        </authorList>
    </citation>
    <scope>NUCLEOTIDE SEQUENCE [LARGE SCALE GENOMIC DNA]</scope>
    <source>
        <strain evidence="9 10">L-25-5w-1</strain>
    </source>
</reference>
<dbReference type="GO" id="GO:0008881">
    <property type="term" value="F:glutamate racemase activity"/>
    <property type="evidence" value="ECO:0007669"/>
    <property type="project" value="UniProtKB-UniRule"/>
</dbReference>
<dbReference type="GO" id="GO:0071555">
    <property type="term" value="P:cell wall organization"/>
    <property type="evidence" value="ECO:0007669"/>
    <property type="project" value="UniProtKB-KW"/>
</dbReference>
<comment type="pathway">
    <text evidence="7">Cell wall biogenesis; peptidoglycan biosynthesis.</text>
</comment>
<dbReference type="InterPro" id="IPR015942">
    <property type="entry name" value="Asp/Glu/hydantoin_racemase"/>
</dbReference>
<dbReference type="Pfam" id="PF01177">
    <property type="entry name" value="Asp_Glu_race"/>
    <property type="match status" value="1"/>
</dbReference>
<feature type="region of interest" description="Disordered" evidence="8">
    <location>
        <begin position="1"/>
        <end position="25"/>
    </location>
</feature>
<dbReference type="InterPro" id="IPR033134">
    <property type="entry name" value="Asp/Glu_racemase_AS_2"/>
</dbReference>
<dbReference type="PANTHER" id="PTHR21198">
    <property type="entry name" value="GLUTAMATE RACEMASE"/>
    <property type="match status" value="1"/>
</dbReference>
<keyword evidence="4 7" id="KW-0573">Peptidoglycan synthesis</keyword>
<dbReference type="EC" id="5.1.1.3" evidence="2 7"/>
<dbReference type="GO" id="GO:0009252">
    <property type="term" value="P:peptidoglycan biosynthetic process"/>
    <property type="evidence" value="ECO:0007669"/>
    <property type="project" value="UniProtKB-UniRule"/>
</dbReference>
<feature type="active site" description="Proton donor/acceptor" evidence="7">
    <location>
        <position position="232"/>
    </location>
</feature>
<dbReference type="EMBL" id="RXMA01000002">
    <property type="protein sequence ID" value="RTR23674.1"/>
    <property type="molecule type" value="Genomic_DNA"/>
</dbReference>
<evidence type="ECO:0000256" key="2">
    <source>
        <dbReference type="ARBA" id="ARBA00013090"/>
    </source>
</evidence>
<gene>
    <name evidence="7 9" type="primary">murI</name>
    <name evidence="9" type="ORF">EJ903_03880</name>
</gene>
<comment type="similarity">
    <text evidence="7">Belongs to the aspartate/glutamate racemases family.</text>
</comment>
<dbReference type="AlphaFoldDB" id="A0A431VLZ3"/>
<evidence type="ECO:0000256" key="1">
    <source>
        <dbReference type="ARBA" id="ARBA00001602"/>
    </source>
</evidence>
<dbReference type="PANTHER" id="PTHR21198:SF2">
    <property type="entry name" value="GLUTAMATE RACEMASE"/>
    <property type="match status" value="1"/>
</dbReference>
<dbReference type="InterPro" id="IPR001920">
    <property type="entry name" value="Asp/Glu_race"/>
</dbReference>
<comment type="catalytic activity">
    <reaction evidence="1 7">
        <text>L-glutamate = D-glutamate</text>
        <dbReference type="Rhea" id="RHEA:12813"/>
        <dbReference type="ChEBI" id="CHEBI:29985"/>
        <dbReference type="ChEBI" id="CHEBI:29986"/>
        <dbReference type="EC" id="5.1.1.3"/>
    </reaction>
</comment>
<dbReference type="UniPathway" id="UPA00219"/>
<evidence type="ECO:0000313" key="10">
    <source>
        <dbReference type="Proteomes" id="UP000277007"/>
    </source>
</evidence>
<dbReference type="HAMAP" id="MF_00258">
    <property type="entry name" value="Glu_racemase"/>
    <property type="match status" value="1"/>
</dbReference>
<evidence type="ECO:0000256" key="5">
    <source>
        <dbReference type="ARBA" id="ARBA00023235"/>
    </source>
</evidence>
<organism evidence="9 10">
    <name type="scientific">Azospirillum griseum</name>
    <dbReference type="NCBI Taxonomy" id="2496639"/>
    <lineage>
        <taxon>Bacteria</taxon>
        <taxon>Pseudomonadati</taxon>
        <taxon>Pseudomonadota</taxon>
        <taxon>Alphaproteobacteria</taxon>
        <taxon>Rhodospirillales</taxon>
        <taxon>Azospirillaceae</taxon>
        <taxon>Azospirillum</taxon>
    </lineage>
</organism>
<evidence type="ECO:0000256" key="3">
    <source>
        <dbReference type="ARBA" id="ARBA00022960"/>
    </source>
</evidence>
<evidence type="ECO:0000313" key="9">
    <source>
        <dbReference type="EMBL" id="RTR23674.1"/>
    </source>
</evidence>
<dbReference type="PROSITE" id="PS00924">
    <property type="entry name" value="ASP_GLU_RACEMASE_2"/>
    <property type="match status" value="1"/>
</dbReference>
<accession>A0A431VLZ3</accession>
<sequence length="312" mass="33820">MRDVTVVRLRRPPSSQPSPRGETVQPTGFSVLIGVFDSGHGGLTVLRALVDAAPTRPFVYLGDHGAAPYGPRDEEDIHRLTLRGMEHLFDQGCRLVVIACNTAAAVSLRRLQQEWLPTAYPGRNVLGVLVPMVEAITRVPWMIDTVPPDHLAEPRTVGVFATLATVKSGSFPREIGKRAPSVRVVQQACPDLVPLIERGAPDSELAPAVAGYVAALIDRLEGQSLDTVVLGCTHYPLVAHLFSAALPPGVEILSQPLLSARSLEQYLDRHPEYRPEPGETGLRFFTTGSAPLVSELAGRFFGHPTPFERLSP</sequence>
<dbReference type="NCBIfam" id="TIGR00067">
    <property type="entry name" value="glut_race"/>
    <property type="match status" value="1"/>
</dbReference>
<feature type="active site" description="Proton donor/acceptor" evidence="7">
    <location>
        <position position="100"/>
    </location>
</feature>
<dbReference type="GO" id="GO:0008360">
    <property type="term" value="P:regulation of cell shape"/>
    <property type="evidence" value="ECO:0007669"/>
    <property type="project" value="UniProtKB-KW"/>
</dbReference>
<dbReference type="Gene3D" id="3.40.50.1860">
    <property type="match status" value="2"/>
</dbReference>